<gene>
    <name evidence="1" type="ORF">AF72_02655</name>
</gene>
<proteinExistence type="predicted"/>
<dbReference type="EMBL" id="JDSQ01000003">
    <property type="protein sequence ID" value="EWS79092.1"/>
    <property type="molecule type" value="Genomic_DNA"/>
</dbReference>
<dbReference type="Proteomes" id="UP000020406">
    <property type="component" value="Unassembled WGS sequence"/>
</dbReference>
<dbReference type="AlphaFoldDB" id="Z9JMY1"/>
<reference evidence="1 2" key="1">
    <citation type="journal article" date="2014" name="Genome Announc.">
        <title>Draft Genome Sequence of Xylella fastidiosa Pear Leaf Scorch Strain in Taiwan.</title>
        <authorList>
            <person name="Su C.C."/>
            <person name="Deng W.L."/>
            <person name="Jan F.J."/>
            <person name="Chang C.J."/>
            <person name="Huang H."/>
            <person name="Chen J."/>
        </authorList>
    </citation>
    <scope>NUCLEOTIDE SEQUENCE [LARGE SCALE GENOMIC DNA]</scope>
    <source>
        <strain evidence="1 2">PLS229</strain>
    </source>
</reference>
<organism evidence="1 2">
    <name type="scientific">Xylella taiwanensis</name>
    <dbReference type="NCBI Taxonomy" id="1444770"/>
    <lineage>
        <taxon>Bacteria</taxon>
        <taxon>Pseudomonadati</taxon>
        <taxon>Pseudomonadota</taxon>
        <taxon>Gammaproteobacteria</taxon>
        <taxon>Lysobacterales</taxon>
        <taxon>Lysobacteraceae</taxon>
        <taxon>Xylella</taxon>
    </lineage>
</organism>
<accession>Z9JMY1</accession>
<evidence type="ECO:0000313" key="2">
    <source>
        <dbReference type="Proteomes" id="UP000020406"/>
    </source>
</evidence>
<protein>
    <submittedName>
        <fullName evidence="1">Uncharacterized protein</fullName>
    </submittedName>
</protein>
<dbReference type="STRING" id="1444770.AF72_02655"/>
<dbReference type="PATRIC" id="fig|1444770.3.peg.638"/>
<dbReference type="KEGG" id="xtw:AB672_08800"/>
<sequence>MAKLYFLMRCFLSTGEHDVSMQWMKVLNIEWRSGSQRLVLEIIQMKLALNKTNDSFQMWLLENQ</sequence>
<evidence type="ECO:0000313" key="1">
    <source>
        <dbReference type="EMBL" id="EWS79092.1"/>
    </source>
</evidence>
<comment type="caution">
    <text evidence="1">The sequence shown here is derived from an EMBL/GenBank/DDBJ whole genome shotgun (WGS) entry which is preliminary data.</text>
</comment>
<name>Z9JMY1_9GAMM</name>